<keyword evidence="2" id="KW-1185">Reference proteome</keyword>
<proteinExistence type="predicted"/>
<dbReference type="Proteomes" id="UP000008068">
    <property type="component" value="Unassembled WGS sequence"/>
</dbReference>
<dbReference type="HOGENOM" id="CLU_2869667_0_0_1"/>
<sequence length="64" mass="7773">MSDRYKCEFLSYSSYVDDFISDAKNGIYKCENFAQHVEQDRFPEIHIGLIGGMWRWYDRYSFEN</sequence>
<gene>
    <name evidence="1" type="ORF">CAEBREN_01570</name>
</gene>
<organism evidence="2">
    <name type="scientific">Caenorhabditis brenneri</name>
    <name type="common">Nematode worm</name>
    <dbReference type="NCBI Taxonomy" id="135651"/>
    <lineage>
        <taxon>Eukaryota</taxon>
        <taxon>Metazoa</taxon>
        <taxon>Ecdysozoa</taxon>
        <taxon>Nematoda</taxon>
        <taxon>Chromadorea</taxon>
        <taxon>Rhabditida</taxon>
        <taxon>Rhabditina</taxon>
        <taxon>Rhabditomorpha</taxon>
        <taxon>Rhabditoidea</taxon>
        <taxon>Rhabditidae</taxon>
        <taxon>Peloderinae</taxon>
        <taxon>Caenorhabditis</taxon>
    </lineage>
</organism>
<evidence type="ECO:0000313" key="1">
    <source>
        <dbReference type="EMBL" id="EGT32006.1"/>
    </source>
</evidence>
<name>G0NIV5_CAEBE</name>
<dbReference type="EMBL" id="GL379892">
    <property type="protein sequence ID" value="EGT32006.1"/>
    <property type="molecule type" value="Genomic_DNA"/>
</dbReference>
<evidence type="ECO:0000313" key="2">
    <source>
        <dbReference type="Proteomes" id="UP000008068"/>
    </source>
</evidence>
<reference evidence="2" key="1">
    <citation type="submission" date="2011-07" db="EMBL/GenBank/DDBJ databases">
        <authorList>
            <consortium name="Caenorhabditis brenneri Sequencing and Analysis Consortium"/>
            <person name="Wilson R.K."/>
        </authorList>
    </citation>
    <scope>NUCLEOTIDE SEQUENCE [LARGE SCALE GENOMIC DNA]</scope>
    <source>
        <strain evidence="2">PB2801</strain>
    </source>
</reference>
<protein>
    <submittedName>
        <fullName evidence="1">Uncharacterized protein</fullName>
    </submittedName>
</protein>
<dbReference type="AlphaFoldDB" id="G0NIV5"/>
<accession>G0NIV5</accession>
<dbReference type="InParanoid" id="G0NIV5"/>